<keyword evidence="3" id="KW-1133">Transmembrane helix</keyword>
<dbReference type="EMBL" id="VBAL01000160">
    <property type="protein sequence ID" value="TMI98598.1"/>
    <property type="molecule type" value="Genomic_DNA"/>
</dbReference>
<dbReference type="SMART" id="SM00867">
    <property type="entry name" value="YceI"/>
    <property type="match status" value="1"/>
</dbReference>
<dbReference type="Proteomes" id="UP000319353">
    <property type="component" value="Unassembled WGS sequence"/>
</dbReference>
<comment type="caution">
    <text evidence="5">The sequence shown here is derived from an EMBL/GenBank/DDBJ whole genome shotgun (WGS) entry which is preliminary data.</text>
</comment>
<dbReference type="InterPro" id="IPR007372">
    <property type="entry name" value="Lipid/polyisoprenoid-bd_YceI"/>
</dbReference>
<name>A0A537KS59_9BACT</name>
<dbReference type="Gene3D" id="2.40.128.110">
    <property type="entry name" value="Lipid/polyisoprenoid-binding, YceI-like"/>
    <property type="match status" value="1"/>
</dbReference>
<evidence type="ECO:0000313" key="6">
    <source>
        <dbReference type="Proteomes" id="UP000319353"/>
    </source>
</evidence>
<evidence type="ECO:0000256" key="3">
    <source>
        <dbReference type="SAM" id="Phobius"/>
    </source>
</evidence>
<evidence type="ECO:0000313" key="5">
    <source>
        <dbReference type="EMBL" id="TMI98598.1"/>
    </source>
</evidence>
<keyword evidence="3" id="KW-0472">Membrane</keyword>
<evidence type="ECO:0000256" key="1">
    <source>
        <dbReference type="ARBA" id="ARBA00008812"/>
    </source>
</evidence>
<dbReference type="InterPro" id="IPR036761">
    <property type="entry name" value="TTHA0802/YceI-like_sf"/>
</dbReference>
<keyword evidence="3" id="KW-0812">Transmembrane</keyword>
<comment type="similarity">
    <text evidence="1">Belongs to the UPF0312 family.</text>
</comment>
<accession>A0A537KS59</accession>
<gene>
    <name evidence="5" type="ORF">E6H01_12205</name>
</gene>
<dbReference type="SUPFAM" id="SSF101874">
    <property type="entry name" value="YceI-like"/>
    <property type="match status" value="1"/>
</dbReference>
<dbReference type="PANTHER" id="PTHR34406:SF1">
    <property type="entry name" value="PROTEIN YCEI"/>
    <property type="match status" value="1"/>
</dbReference>
<organism evidence="5 6">
    <name type="scientific">Candidatus Segetimicrobium genomatis</name>
    <dbReference type="NCBI Taxonomy" id="2569760"/>
    <lineage>
        <taxon>Bacteria</taxon>
        <taxon>Bacillati</taxon>
        <taxon>Candidatus Sysuimicrobiota</taxon>
        <taxon>Candidatus Sysuimicrobiia</taxon>
        <taxon>Candidatus Sysuimicrobiales</taxon>
        <taxon>Candidatus Segetimicrobiaceae</taxon>
        <taxon>Candidatus Segetimicrobium</taxon>
    </lineage>
</organism>
<dbReference type="AlphaFoldDB" id="A0A537KS59"/>
<sequence length="283" mass="31289">MSAPQTRSAKNQRRSPAPEPAITTMVSAYPIAQRTASVRAVRRRASASPRLLSRRRRVMGEWRPVGTFGARGHVFLDAPPNTYDRMRVGKKAMSGYRWSAGMLVAAALSLLPTGPFVLDRAASHLEFFVKDNRGGFTGVAPDLQAQAVVREQDGTFAADVIVGVDARSIATGSGLRDNQMRREFLQTDRYPEITFRGSVTPVEPVTQLSFRANVSGQLTIKDVTREMAFPVRVTALLDSYLIEGTTTIRMTDFTIPIPRFLIFVAEDAVQVTLKLKFRASDQK</sequence>
<feature type="region of interest" description="Disordered" evidence="2">
    <location>
        <begin position="1"/>
        <end position="20"/>
    </location>
</feature>
<evidence type="ECO:0000256" key="2">
    <source>
        <dbReference type="SAM" id="MobiDB-lite"/>
    </source>
</evidence>
<feature type="domain" description="Lipid/polyisoprenoid-binding YceI-like" evidence="4">
    <location>
        <begin position="115"/>
        <end position="278"/>
    </location>
</feature>
<proteinExistence type="inferred from homology"/>
<evidence type="ECO:0000259" key="4">
    <source>
        <dbReference type="SMART" id="SM00867"/>
    </source>
</evidence>
<dbReference type="Pfam" id="PF04264">
    <property type="entry name" value="YceI"/>
    <property type="match status" value="1"/>
</dbReference>
<protein>
    <submittedName>
        <fullName evidence="5">YceI family protein</fullName>
    </submittedName>
</protein>
<feature type="transmembrane region" description="Helical" evidence="3">
    <location>
        <begin position="95"/>
        <end position="118"/>
    </location>
</feature>
<reference evidence="5 6" key="1">
    <citation type="journal article" date="2019" name="Nat. Microbiol.">
        <title>Mediterranean grassland soil C-N compound turnover is dependent on rainfall and depth, and is mediated by genomically divergent microorganisms.</title>
        <authorList>
            <person name="Diamond S."/>
            <person name="Andeer P.F."/>
            <person name="Li Z."/>
            <person name="Crits-Christoph A."/>
            <person name="Burstein D."/>
            <person name="Anantharaman K."/>
            <person name="Lane K.R."/>
            <person name="Thomas B.C."/>
            <person name="Pan C."/>
            <person name="Northen T.R."/>
            <person name="Banfield J.F."/>
        </authorList>
    </citation>
    <scope>NUCLEOTIDE SEQUENCE [LARGE SCALE GENOMIC DNA]</scope>
    <source>
        <strain evidence="5">NP_4</strain>
    </source>
</reference>
<dbReference type="PANTHER" id="PTHR34406">
    <property type="entry name" value="PROTEIN YCEI"/>
    <property type="match status" value="1"/>
</dbReference>